<evidence type="ECO:0000256" key="2">
    <source>
        <dbReference type="ARBA" id="ARBA00022603"/>
    </source>
</evidence>
<evidence type="ECO:0000256" key="5">
    <source>
        <dbReference type="ARBA" id="ARBA00023204"/>
    </source>
</evidence>
<evidence type="ECO:0000256" key="6">
    <source>
        <dbReference type="ARBA" id="ARBA00049348"/>
    </source>
</evidence>
<evidence type="ECO:0000256" key="1">
    <source>
        <dbReference type="ARBA" id="ARBA00001286"/>
    </source>
</evidence>
<dbReference type="SUPFAM" id="SSF46767">
    <property type="entry name" value="Methylated DNA-protein cysteine methyltransferase, C-terminal domain"/>
    <property type="match status" value="1"/>
</dbReference>
<sequence length="133" mass="14700">MSPPAEADQFCFSLHGHELVIDRSRITTAGPPIETQIDAYANGDRRSFDVTITYPDGLLGTVLRELVEIPYGETRTYAAVASQCDTAPVAVGTMCGQNPLPLFVPCHRVVGNEWEWWLFCCRRCRAETIPAAV</sequence>
<comment type="caution">
    <text evidence="8">The sequence shown here is derived from an EMBL/GenBank/DDBJ whole genome shotgun (WGS) entry which is preliminary data.</text>
</comment>
<dbReference type="PANTHER" id="PTHR10815:SF13">
    <property type="entry name" value="METHYLATED-DNA--PROTEIN-CYSTEINE METHYLTRANSFERASE"/>
    <property type="match status" value="1"/>
</dbReference>
<dbReference type="RefSeq" id="WP_250586163.1">
    <property type="nucleotide sequence ID" value="NZ_JAKRVX010000011.1"/>
</dbReference>
<evidence type="ECO:0000259" key="7">
    <source>
        <dbReference type="Pfam" id="PF01035"/>
    </source>
</evidence>
<keyword evidence="9" id="KW-1185">Reference proteome</keyword>
<keyword evidence="2 8" id="KW-0489">Methyltransferase</keyword>
<dbReference type="GO" id="GO:0006281">
    <property type="term" value="P:DNA repair"/>
    <property type="evidence" value="ECO:0007669"/>
    <property type="project" value="UniProtKB-KW"/>
</dbReference>
<evidence type="ECO:0000256" key="3">
    <source>
        <dbReference type="ARBA" id="ARBA00022679"/>
    </source>
</evidence>
<keyword evidence="5" id="KW-0234">DNA repair</keyword>
<comment type="catalytic activity">
    <reaction evidence="1">
        <text>a 4-O-methyl-thymidine in DNA + L-cysteinyl-[protein] = a thymidine in DNA + S-methyl-L-cysteinyl-[protein]</text>
        <dbReference type="Rhea" id="RHEA:53428"/>
        <dbReference type="Rhea" id="RHEA-COMP:10131"/>
        <dbReference type="Rhea" id="RHEA-COMP:10132"/>
        <dbReference type="Rhea" id="RHEA-COMP:13555"/>
        <dbReference type="Rhea" id="RHEA-COMP:13556"/>
        <dbReference type="ChEBI" id="CHEBI:29950"/>
        <dbReference type="ChEBI" id="CHEBI:82612"/>
        <dbReference type="ChEBI" id="CHEBI:137386"/>
        <dbReference type="ChEBI" id="CHEBI:137387"/>
        <dbReference type="EC" id="2.1.1.63"/>
    </reaction>
</comment>
<gene>
    <name evidence="8" type="ORF">AArcSt2_16030</name>
</gene>
<comment type="catalytic activity">
    <reaction evidence="6">
        <text>a 6-O-methyl-2'-deoxyguanosine in DNA + L-cysteinyl-[protein] = S-methyl-L-cysteinyl-[protein] + a 2'-deoxyguanosine in DNA</text>
        <dbReference type="Rhea" id="RHEA:24000"/>
        <dbReference type="Rhea" id="RHEA-COMP:10131"/>
        <dbReference type="Rhea" id="RHEA-COMP:10132"/>
        <dbReference type="Rhea" id="RHEA-COMP:11367"/>
        <dbReference type="Rhea" id="RHEA-COMP:11368"/>
        <dbReference type="ChEBI" id="CHEBI:29950"/>
        <dbReference type="ChEBI" id="CHEBI:82612"/>
        <dbReference type="ChEBI" id="CHEBI:85445"/>
        <dbReference type="ChEBI" id="CHEBI:85448"/>
        <dbReference type="EC" id="2.1.1.63"/>
    </reaction>
</comment>
<dbReference type="GO" id="GO:0032259">
    <property type="term" value="P:methylation"/>
    <property type="evidence" value="ECO:0007669"/>
    <property type="project" value="UniProtKB-KW"/>
</dbReference>
<evidence type="ECO:0000256" key="4">
    <source>
        <dbReference type="ARBA" id="ARBA00022763"/>
    </source>
</evidence>
<evidence type="ECO:0000313" key="8">
    <source>
        <dbReference type="EMBL" id="MCL9818448.1"/>
    </source>
</evidence>
<dbReference type="InterPro" id="IPR014048">
    <property type="entry name" value="MethylDNA_cys_MeTrfase_DNA-bd"/>
</dbReference>
<feature type="domain" description="Methylated-DNA-[protein]-cysteine S-methyltransferase DNA binding" evidence="7">
    <location>
        <begin position="61"/>
        <end position="113"/>
    </location>
</feature>
<dbReference type="CDD" id="cd06445">
    <property type="entry name" value="ATase"/>
    <property type="match status" value="1"/>
</dbReference>
<dbReference type="InterPro" id="IPR001497">
    <property type="entry name" value="MethylDNA_cys_MeTrfase_AS"/>
</dbReference>
<reference evidence="8" key="2">
    <citation type="submission" date="2022-02" db="EMBL/GenBank/DDBJ databases">
        <authorList>
            <person name="Elcheninov A.G."/>
            <person name="Sorokin D.Y."/>
            <person name="Kublanov I.V."/>
        </authorList>
    </citation>
    <scope>NUCLEOTIDE SEQUENCE</scope>
    <source>
        <strain evidence="8">AArc-St2</strain>
    </source>
</reference>
<reference evidence="8" key="1">
    <citation type="journal article" date="2022" name="Syst. Appl. Microbiol.">
        <title>Natronocalculus amylovorans gen. nov., sp. nov., and Natranaeroarchaeum aerophilus sp. nov., dominant culturable amylolytic natronoarchaea from hypersaline soda lakes in southwestern Siberia.</title>
        <authorList>
            <person name="Sorokin D.Y."/>
            <person name="Elcheninov A.G."/>
            <person name="Khizhniak T.V."/>
            <person name="Koenen M."/>
            <person name="Bale N.J."/>
            <person name="Damste J.S.S."/>
            <person name="Kublanov I.V."/>
        </authorList>
    </citation>
    <scope>NUCLEOTIDE SEQUENCE</scope>
    <source>
        <strain evidence="8">AArc-St2</strain>
    </source>
</reference>
<organism evidence="8 9">
    <name type="scientific">Natronocalculus amylovorans</name>
    <dbReference type="NCBI Taxonomy" id="2917812"/>
    <lineage>
        <taxon>Archaea</taxon>
        <taxon>Methanobacteriati</taxon>
        <taxon>Methanobacteriota</taxon>
        <taxon>Stenosarchaea group</taxon>
        <taxon>Halobacteria</taxon>
        <taxon>Halobacteriales</taxon>
        <taxon>Haloferacaceae</taxon>
        <taxon>Natronocalculus</taxon>
    </lineage>
</organism>
<protein>
    <submittedName>
        <fullName evidence="8">Methylated-DNA--[protein]-cysteine S-methyltransferase</fullName>
        <ecNumber evidence="8">2.1.1.63</ecNumber>
    </submittedName>
</protein>
<name>A0AAE3G0Y8_9EURY</name>
<dbReference type="InterPro" id="IPR036217">
    <property type="entry name" value="MethylDNA_cys_MeTrfase_DNAb"/>
</dbReference>
<keyword evidence="3 8" id="KW-0808">Transferase</keyword>
<dbReference type="Pfam" id="PF01035">
    <property type="entry name" value="DNA_binding_1"/>
    <property type="match status" value="1"/>
</dbReference>
<dbReference type="PROSITE" id="PS00374">
    <property type="entry name" value="MGMT"/>
    <property type="match status" value="1"/>
</dbReference>
<keyword evidence="4" id="KW-0227">DNA damage</keyword>
<dbReference type="EC" id="2.1.1.63" evidence="8"/>
<dbReference type="Gene3D" id="1.10.10.10">
    <property type="entry name" value="Winged helix-like DNA-binding domain superfamily/Winged helix DNA-binding domain"/>
    <property type="match status" value="1"/>
</dbReference>
<dbReference type="AlphaFoldDB" id="A0AAE3G0Y8"/>
<dbReference type="Proteomes" id="UP001203207">
    <property type="component" value="Unassembled WGS sequence"/>
</dbReference>
<dbReference type="GO" id="GO:0003908">
    <property type="term" value="F:methylated-DNA-[protein]-cysteine S-methyltransferase activity"/>
    <property type="evidence" value="ECO:0007669"/>
    <property type="project" value="UniProtKB-EC"/>
</dbReference>
<dbReference type="NCBIfam" id="TIGR00589">
    <property type="entry name" value="ogt"/>
    <property type="match status" value="1"/>
</dbReference>
<accession>A0AAE3G0Y8</accession>
<dbReference type="PANTHER" id="PTHR10815">
    <property type="entry name" value="METHYLATED-DNA--PROTEIN-CYSTEINE METHYLTRANSFERASE"/>
    <property type="match status" value="1"/>
</dbReference>
<proteinExistence type="predicted"/>
<evidence type="ECO:0000313" key="9">
    <source>
        <dbReference type="Proteomes" id="UP001203207"/>
    </source>
</evidence>
<dbReference type="InterPro" id="IPR036388">
    <property type="entry name" value="WH-like_DNA-bd_sf"/>
</dbReference>
<dbReference type="EMBL" id="JAKRVX010000011">
    <property type="protein sequence ID" value="MCL9818448.1"/>
    <property type="molecule type" value="Genomic_DNA"/>
</dbReference>